<keyword evidence="11 12" id="KW-0742">SOS response</keyword>
<dbReference type="STRING" id="592010.GCWU000182_001985"/>
<dbReference type="GO" id="GO:0005524">
    <property type="term" value="F:ATP binding"/>
    <property type="evidence" value="ECO:0007669"/>
    <property type="project" value="UniProtKB-UniRule"/>
</dbReference>
<proteinExistence type="inferred from homology"/>
<accession>W1Q1D7</accession>
<keyword evidence="7 12" id="KW-0227">DNA damage</keyword>
<dbReference type="eggNOG" id="COG1195">
    <property type="taxonomic scope" value="Bacteria"/>
</dbReference>
<dbReference type="OrthoDB" id="9803889at2"/>
<sequence>MKLKTLKLSHFRNYQGIELCLGPGLTILTGENAQGKTNLLESIFLLSLAKSHRTNHDSEMIEWDQEQARIEAVIETKNYEIPLALTLTKKGKVAQVNYLDQSKLSHFVGQFNTVLFAPEDMQLIKGAPNLRRRFLDIELGQANPIYLNHLLTYQRLLKQRNSYLKQEGRGKKFDQVFFEILTEQLCQEGAHLIQYRMEFLEKLGQIASPIHQNLSNGRDQLRLEYINGSQVYQPLSLEERIKQLLDQASTYASRERDQGTTLFGPHRDDFMTYVNDKKAQFFGSQGQQRTIVLSLKLAEIELIKQARGEYPVLLLDDVLSELDDDRQHILMSYIKDKVQTILTTATIKGLKLHQLPHAEIFYISAGNISKGEHYDGTNAITPTV</sequence>
<gene>
    <name evidence="12" type="primary">recF</name>
    <name evidence="15" type="ORF">GCWU000182_001985</name>
</gene>
<dbReference type="GO" id="GO:0006302">
    <property type="term" value="P:double-strand break repair"/>
    <property type="evidence" value="ECO:0007669"/>
    <property type="project" value="TreeGrafter"/>
</dbReference>
<dbReference type="Gene3D" id="1.20.1050.90">
    <property type="entry name" value="RecF/RecN/SMC, N-terminal domain"/>
    <property type="match status" value="1"/>
</dbReference>
<dbReference type="PROSITE" id="PS00618">
    <property type="entry name" value="RECF_2"/>
    <property type="match status" value="1"/>
</dbReference>
<feature type="domain" description="RecF/RecN/SMC N-terminal" evidence="14">
    <location>
        <begin position="3"/>
        <end position="346"/>
    </location>
</feature>
<evidence type="ECO:0000256" key="7">
    <source>
        <dbReference type="ARBA" id="ARBA00022763"/>
    </source>
</evidence>
<evidence type="ECO:0000259" key="14">
    <source>
        <dbReference type="Pfam" id="PF02463"/>
    </source>
</evidence>
<evidence type="ECO:0000256" key="4">
    <source>
        <dbReference type="ARBA" id="ARBA00022490"/>
    </source>
</evidence>
<dbReference type="CDD" id="cd03242">
    <property type="entry name" value="ABC_RecF"/>
    <property type="match status" value="1"/>
</dbReference>
<dbReference type="Proteomes" id="UP000019050">
    <property type="component" value="Unassembled WGS sequence"/>
</dbReference>
<protein>
    <recommendedName>
        <fullName evidence="3 12">DNA replication and repair protein RecF</fullName>
    </recommendedName>
</protein>
<evidence type="ECO:0000256" key="2">
    <source>
        <dbReference type="ARBA" id="ARBA00008016"/>
    </source>
</evidence>
<evidence type="ECO:0000256" key="13">
    <source>
        <dbReference type="RuleBase" id="RU000578"/>
    </source>
</evidence>
<dbReference type="InterPro" id="IPR003395">
    <property type="entry name" value="RecF/RecN/SMC_N"/>
</dbReference>
<dbReference type="GO" id="GO:0005737">
    <property type="term" value="C:cytoplasm"/>
    <property type="evidence" value="ECO:0007669"/>
    <property type="project" value="UniProtKB-SubCell"/>
</dbReference>
<dbReference type="InterPro" id="IPR001238">
    <property type="entry name" value="DNA-binding_RecF"/>
</dbReference>
<dbReference type="Pfam" id="PF02463">
    <property type="entry name" value="SMC_N"/>
    <property type="match status" value="1"/>
</dbReference>
<evidence type="ECO:0000256" key="9">
    <source>
        <dbReference type="ARBA" id="ARBA00023125"/>
    </source>
</evidence>
<evidence type="ECO:0000256" key="3">
    <source>
        <dbReference type="ARBA" id="ARBA00020170"/>
    </source>
</evidence>
<dbReference type="GO" id="GO:0006260">
    <property type="term" value="P:DNA replication"/>
    <property type="evidence" value="ECO:0007669"/>
    <property type="project" value="UniProtKB-UniRule"/>
</dbReference>
<feature type="binding site" evidence="12">
    <location>
        <begin position="30"/>
        <end position="37"/>
    </location>
    <ligand>
        <name>ATP</name>
        <dbReference type="ChEBI" id="CHEBI:30616"/>
    </ligand>
</feature>
<dbReference type="InterPro" id="IPR042174">
    <property type="entry name" value="RecF_2"/>
</dbReference>
<name>W1Q1D7_ABIDE</name>
<dbReference type="InterPro" id="IPR018078">
    <property type="entry name" value="DNA-binding_RecF_CS"/>
</dbReference>
<dbReference type="PROSITE" id="PS00617">
    <property type="entry name" value="RECF_1"/>
    <property type="match status" value="1"/>
</dbReference>
<evidence type="ECO:0000256" key="8">
    <source>
        <dbReference type="ARBA" id="ARBA00022840"/>
    </source>
</evidence>
<keyword evidence="10 12" id="KW-0234">DNA repair</keyword>
<dbReference type="GO" id="GO:0009432">
    <property type="term" value="P:SOS response"/>
    <property type="evidence" value="ECO:0007669"/>
    <property type="project" value="UniProtKB-UniRule"/>
</dbReference>
<keyword evidence="16" id="KW-1185">Reference proteome</keyword>
<evidence type="ECO:0000256" key="10">
    <source>
        <dbReference type="ARBA" id="ARBA00023204"/>
    </source>
</evidence>
<keyword evidence="4 12" id="KW-0963">Cytoplasm</keyword>
<dbReference type="GO" id="GO:0000731">
    <property type="term" value="P:DNA synthesis involved in DNA repair"/>
    <property type="evidence" value="ECO:0007669"/>
    <property type="project" value="TreeGrafter"/>
</dbReference>
<evidence type="ECO:0000256" key="1">
    <source>
        <dbReference type="ARBA" id="ARBA00004496"/>
    </source>
</evidence>
<dbReference type="RefSeq" id="WP_023392578.1">
    <property type="nucleotide sequence ID" value="NZ_KI535342.1"/>
</dbReference>
<evidence type="ECO:0000313" key="15">
    <source>
        <dbReference type="EMBL" id="ESK64798.1"/>
    </source>
</evidence>
<dbReference type="NCBIfam" id="TIGR00611">
    <property type="entry name" value="recf"/>
    <property type="match status" value="1"/>
</dbReference>
<evidence type="ECO:0000256" key="11">
    <source>
        <dbReference type="ARBA" id="ARBA00023236"/>
    </source>
</evidence>
<dbReference type="EMBL" id="ACIN03000017">
    <property type="protein sequence ID" value="ESK64798.1"/>
    <property type="molecule type" value="Genomic_DNA"/>
</dbReference>
<comment type="subcellular location">
    <subcellularLocation>
        <location evidence="1 12 13">Cytoplasm</location>
    </subcellularLocation>
</comment>
<dbReference type="Gene3D" id="3.40.50.300">
    <property type="entry name" value="P-loop containing nucleotide triphosphate hydrolases"/>
    <property type="match status" value="1"/>
</dbReference>
<evidence type="ECO:0000256" key="12">
    <source>
        <dbReference type="HAMAP-Rule" id="MF_00365"/>
    </source>
</evidence>
<comment type="similarity">
    <text evidence="2 12 13">Belongs to the RecF family.</text>
</comment>
<comment type="caution">
    <text evidence="15">The sequence shown here is derived from an EMBL/GenBank/DDBJ whole genome shotgun (WGS) entry which is preliminary data.</text>
</comment>
<reference evidence="15" key="1">
    <citation type="submission" date="2013-06" db="EMBL/GenBank/DDBJ databases">
        <authorList>
            <person name="Weinstock G."/>
            <person name="Sodergren E."/>
            <person name="Clifton S."/>
            <person name="Fulton L."/>
            <person name="Fulton B."/>
            <person name="Courtney L."/>
            <person name="Fronick C."/>
            <person name="Harrison M."/>
            <person name="Strong C."/>
            <person name="Farmer C."/>
            <person name="Delahaunty K."/>
            <person name="Markovic C."/>
            <person name="Hall O."/>
            <person name="Minx P."/>
            <person name="Tomlinson C."/>
            <person name="Mitreva M."/>
            <person name="Nelson J."/>
            <person name="Hou S."/>
            <person name="Wollam A."/>
            <person name="Pepin K.H."/>
            <person name="Johnson M."/>
            <person name="Bhonagiri V."/>
            <person name="Nash W.E."/>
            <person name="Warren W."/>
            <person name="Chinwalla A."/>
            <person name="Mardis E.R."/>
            <person name="Wilson R.K."/>
        </authorList>
    </citation>
    <scope>NUCLEOTIDE SEQUENCE [LARGE SCALE GENOMIC DNA]</scope>
    <source>
        <strain evidence="15">ATCC 49176</strain>
    </source>
</reference>
<dbReference type="GO" id="GO:0003697">
    <property type="term" value="F:single-stranded DNA binding"/>
    <property type="evidence" value="ECO:0007669"/>
    <property type="project" value="UniProtKB-UniRule"/>
</dbReference>
<dbReference type="PANTHER" id="PTHR32182:SF0">
    <property type="entry name" value="DNA REPLICATION AND REPAIR PROTEIN RECF"/>
    <property type="match status" value="1"/>
</dbReference>
<dbReference type="HOGENOM" id="CLU_040267_0_1_9"/>
<organism evidence="15 16">
    <name type="scientific">Abiotrophia defectiva ATCC 49176</name>
    <dbReference type="NCBI Taxonomy" id="592010"/>
    <lineage>
        <taxon>Bacteria</taxon>
        <taxon>Bacillati</taxon>
        <taxon>Bacillota</taxon>
        <taxon>Bacilli</taxon>
        <taxon>Lactobacillales</taxon>
        <taxon>Aerococcaceae</taxon>
        <taxon>Abiotrophia</taxon>
    </lineage>
</organism>
<dbReference type="GeneID" id="84817031"/>
<keyword evidence="6 12" id="KW-0547">Nucleotide-binding</keyword>
<keyword evidence="5 12" id="KW-0235">DNA replication</keyword>
<evidence type="ECO:0000256" key="6">
    <source>
        <dbReference type="ARBA" id="ARBA00022741"/>
    </source>
</evidence>
<keyword evidence="8 12" id="KW-0067">ATP-binding</keyword>
<dbReference type="HAMAP" id="MF_00365">
    <property type="entry name" value="RecF"/>
    <property type="match status" value="1"/>
</dbReference>
<dbReference type="SUPFAM" id="SSF52540">
    <property type="entry name" value="P-loop containing nucleoside triphosphate hydrolases"/>
    <property type="match status" value="1"/>
</dbReference>
<keyword evidence="9 12" id="KW-0238">DNA-binding</keyword>
<evidence type="ECO:0000313" key="16">
    <source>
        <dbReference type="Proteomes" id="UP000019050"/>
    </source>
</evidence>
<dbReference type="PANTHER" id="PTHR32182">
    <property type="entry name" value="DNA REPLICATION AND REPAIR PROTEIN RECF"/>
    <property type="match status" value="1"/>
</dbReference>
<dbReference type="AlphaFoldDB" id="W1Q1D7"/>
<comment type="function">
    <text evidence="12 13">The RecF protein is involved in DNA metabolism; it is required for DNA replication and normal SOS inducibility. RecF binds preferentially to single-stranded, linear DNA. It also seems to bind ATP.</text>
</comment>
<evidence type="ECO:0000256" key="5">
    <source>
        <dbReference type="ARBA" id="ARBA00022705"/>
    </source>
</evidence>
<dbReference type="InterPro" id="IPR027417">
    <property type="entry name" value="P-loop_NTPase"/>
</dbReference>